<keyword evidence="2" id="KW-1185">Reference proteome</keyword>
<dbReference type="EMBL" id="JASNRB020000006">
    <property type="protein sequence ID" value="MFJ1468407.1"/>
    <property type="molecule type" value="Genomic_DNA"/>
</dbReference>
<organism evidence="1 2">
    <name type="scientific">Massilia orientalis</name>
    <dbReference type="NCBI Taxonomy" id="3050128"/>
    <lineage>
        <taxon>Bacteria</taxon>
        <taxon>Pseudomonadati</taxon>
        <taxon>Pseudomonadota</taxon>
        <taxon>Betaproteobacteria</taxon>
        <taxon>Burkholderiales</taxon>
        <taxon>Oxalobacteraceae</taxon>
        <taxon>Telluria group</taxon>
        <taxon>Massilia</taxon>
    </lineage>
</organism>
<comment type="caution">
    <text evidence="1">The sequence shown here is derived from an EMBL/GenBank/DDBJ whole genome shotgun (WGS) entry which is preliminary data.</text>
</comment>
<reference evidence="1" key="1">
    <citation type="submission" date="2024-11" db="EMBL/GenBank/DDBJ databases">
        <title>Description of Massilia orientalis sp. nov., isolated from rhizosphere soil of Ageratina adenophora.</title>
        <authorList>
            <person name="Wang Y."/>
        </authorList>
    </citation>
    <scope>NUCLEOTIDE SEQUENCE</scope>
    <source>
        <strain evidence="1">YIM B02787</strain>
    </source>
</reference>
<protein>
    <submittedName>
        <fullName evidence="1">NAD(P)/FAD-dependent oxidoreductase</fullName>
    </submittedName>
</protein>
<accession>A0ACC7M8Q3</accession>
<gene>
    <name evidence="1" type="ORF">QPK29_011855</name>
</gene>
<evidence type="ECO:0000313" key="1">
    <source>
        <dbReference type="EMBL" id="MFJ1468407.1"/>
    </source>
</evidence>
<sequence>MPTSSELATAHVYDTLIVGGGPGGLTAAIYLRRFTRNVALVDKGNSRLRLIPVSHNYPGFPEGVPGHILLGNLASQLQRYGGGVMPGEIVDLRIEDGLFVGDYQPEGIDDIVQVRAHTVLLATGVADAGLPIENWREAVAFGSVRLCPVCDGFDVIDKRIAVATSDVNPVGHALFMRTFSADVTLFERGAPSMLSADDRRRLDAAGVRIVDSPLLSVTLDASMKPVLHTDDGQDHEADVFYPMLGENARSGLAAKLGARTAQCDEIVVDDHQQTTVPGLYAIGDVVVGLNQIAVAAGQAARAAVRIHNQLPPALRPARPHLEAAPGTSA</sequence>
<proteinExistence type="predicted"/>
<name>A0ACC7M8Q3_9BURK</name>
<dbReference type="Proteomes" id="UP001168096">
    <property type="component" value="Unassembled WGS sequence"/>
</dbReference>
<evidence type="ECO:0000313" key="2">
    <source>
        <dbReference type="Proteomes" id="UP001168096"/>
    </source>
</evidence>